<evidence type="ECO:0000313" key="2">
    <source>
        <dbReference type="EMBL" id="GFO38364.1"/>
    </source>
</evidence>
<feature type="compositionally biased region" description="Basic and acidic residues" evidence="1">
    <location>
        <begin position="1"/>
        <end position="10"/>
    </location>
</feature>
<keyword evidence="3" id="KW-1185">Reference proteome</keyword>
<dbReference type="Proteomes" id="UP000735302">
    <property type="component" value="Unassembled WGS sequence"/>
</dbReference>
<comment type="caution">
    <text evidence="2">The sequence shown here is derived from an EMBL/GenBank/DDBJ whole genome shotgun (WGS) entry which is preliminary data.</text>
</comment>
<protein>
    <submittedName>
        <fullName evidence="2">Uncharacterized protein</fullName>
    </submittedName>
</protein>
<accession>A0AAV4D2D6</accession>
<gene>
    <name evidence="2" type="ORF">PoB_006486900</name>
</gene>
<feature type="region of interest" description="Disordered" evidence="1">
    <location>
        <begin position="58"/>
        <end position="85"/>
    </location>
</feature>
<sequence length="85" mass="9581">MRVPTEERHGGIAPDQLINPQQEDPEYKDYYAEAVPLREIDAETVRCSRGGLEQSRDAIHVRLHEGSPPLPVDQAESNDTRPSDM</sequence>
<dbReference type="EMBL" id="BLXT01007309">
    <property type="protein sequence ID" value="GFO38364.1"/>
    <property type="molecule type" value="Genomic_DNA"/>
</dbReference>
<name>A0AAV4D2D6_9GAST</name>
<feature type="region of interest" description="Disordered" evidence="1">
    <location>
        <begin position="1"/>
        <end position="26"/>
    </location>
</feature>
<evidence type="ECO:0000256" key="1">
    <source>
        <dbReference type="SAM" id="MobiDB-lite"/>
    </source>
</evidence>
<reference evidence="2 3" key="1">
    <citation type="journal article" date="2021" name="Elife">
        <title>Chloroplast acquisition without the gene transfer in kleptoplastic sea slugs, Plakobranchus ocellatus.</title>
        <authorList>
            <person name="Maeda T."/>
            <person name="Takahashi S."/>
            <person name="Yoshida T."/>
            <person name="Shimamura S."/>
            <person name="Takaki Y."/>
            <person name="Nagai Y."/>
            <person name="Toyoda A."/>
            <person name="Suzuki Y."/>
            <person name="Arimoto A."/>
            <person name="Ishii H."/>
            <person name="Satoh N."/>
            <person name="Nishiyama T."/>
            <person name="Hasebe M."/>
            <person name="Maruyama T."/>
            <person name="Minagawa J."/>
            <person name="Obokata J."/>
            <person name="Shigenobu S."/>
        </authorList>
    </citation>
    <scope>NUCLEOTIDE SEQUENCE [LARGE SCALE GENOMIC DNA]</scope>
</reference>
<organism evidence="2 3">
    <name type="scientific">Plakobranchus ocellatus</name>
    <dbReference type="NCBI Taxonomy" id="259542"/>
    <lineage>
        <taxon>Eukaryota</taxon>
        <taxon>Metazoa</taxon>
        <taxon>Spiralia</taxon>
        <taxon>Lophotrochozoa</taxon>
        <taxon>Mollusca</taxon>
        <taxon>Gastropoda</taxon>
        <taxon>Heterobranchia</taxon>
        <taxon>Euthyneura</taxon>
        <taxon>Panpulmonata</taxon>
        <taxon>Sacoglossa</taxon>
        <taxon>Placobranchoidea</taxon>
        <taxon>Plakobranchidae</taxon>
        <taxon>Plakobranchus</taxon>
    </lineage>
</organism>
<evidence type="ECO:0000313" key="3">
    <source>
        <dbReference type="Proteomes" id="UP000735302"/>
    </source>
</evidence>
<dbReference type="AlphaFoldDB" id="A0AAV4D2D6"/>
<proteinExistence type="predicted"/>